<name>A0A9X1FD56_9FLAO</name>
<reference evidence="2" key="1">
    <citation type="submission" date="2021-04" db="EMBL/GenBank/DDBJ databases">
        <authorList>
            <person name="Pira H."/>
            <person name="Risdian C."/>
            <person name="Wink J."/>
        </authorList>
    </citation>
    <scope>NUCLEOTIDE SEQUENCE</scope>
    <source>
        <strain evidence="2">WHY3</strain>
    </source>
</reference>
<sequence>MASKYKYNGIELEESLGLNLYEMPLRQYDPAIARWTAIDPVAHHSMSTYTAFDNNPVFWADPSGADSEEGIRLKIGGEWKTISSQAGIRIYTAPEDSTDPKKKKKKSQSKPVKEMSTGEFYGMAYNGAARTAFLNGNDPYNPTDADIAQNEKEKADAAIELVLFIAGEWAAVKVFQAGAWVYKLVKTKSIISNARWAQKTYSLTFNGGKYAGETIDDVVSLIKNGKATAKDLPIDVIVRDGNTLILNTRSSAALTKAGIPRNQWNVVNRTGQEFYENQLTNQLTRNKLTSSGTSTIRQSGTQNVIGN</sequence>
<proteinExistence type="predicted"/>
<gene>
    <name evidence="2" type="ORF">KCG49_16170</name>
</gene>
<protein>
    <recommendedName>
        <fullName evidence="4">RHS repeat-associated core domain-containing protein</fullName>
    </recommendedName>
</protein>
<dbReference type="Proteomes" id="UP001138894">
    <property type="component" value="Unassembled WGS sequence"/>
</dbReference>
<dbReference type="AlphaFoldDB" id="A0A9X1FD56"/>
<keyword evidence="3" id="KW-1185">Reference proteome</keyword>
<dbReference type="InterPro" id="IPR022385">
    <property type="entry name" value="Rhs_assc_core"/>
</dbReference>
<evidence type="ECO:0000313" key="2">
    <source>
        <dbReference type="EMBL" id="MBV7270725.1"/>
    </source>
</evidence>
<feature type="region of interest" description="Disordered" evidence="1">
    <location>
        <begin position="93"/>
        <end position="114"/>
    </location>
</feature>
<evidence type="ECO:0000313" key="3">
    <source>
        <dbReference type="Proteomes" id="UP001138894"/>
    </source>
</evidence>
<comment type="caution">
    <text evidence="2">The sequence shown here is derived from an EMBL/GenBank/DDBJ whole genome shotgun (WGS) entry which is preliminary data.</text>
</comment>
<dbReference type="NCBIfam" id="TIGR03696">
    <property type="entry name" value="Rhs_assc_core"/>
    <property type="match status" value="1"/>
</dbReference>
<dbReference type="EMBL" id="JAGSPD010000026">
    <property type="protein sequence ID" value="MBV7270725.1"/>
    <property type="molecule type" value="Genomic_DNA"/>
</dbReference>
<accession>A0A9X1FD56</accession>
<evidence type="ECO:0000256" key="1">
    <source>
        <dbReference type="SAM" id="MobiDB-lite"/>
    </source>
</evidence>
<organism evidence="2 3">
    <name type="scientific">Winogradskyella luteola</name>
    <dbReference type="NCBI Taxonomy" id="2828330"/>
    <lineage>
        <taxon>Bacteria</taxon>
        <taxon>Pseudomonadati</taxon>
        <taxon>Bacteroidota</taxon>
        <taxon>Flavobacteriia</taxon>
        <taxon>Flavobacteriales</taxon>
        <taxon>Flavobacteriaceae</taxon>
        <taxon>Winogradskyella</taxon>
    </lineage>
</organism>
<evidence type="ECO:0008006" key="4">
    <source>
        <dbReference type="Google" id="ProtNLM"/>
    </source>
</evidence>